<keyword evidence="3" id="KW-0865">Zymogen</keyword>
<dbReference type="InterPro" id="IPR029055">
    <property type="entry name" value="Ntn_hydrolases_N"/>
</dbReference>
<keyword evidence="5" id="KW-0106">Calcium</keyword>
<reference evidence="6 7" key="1">
    <citation type="submission" date="2019-10" db="EMBL/GenBank/DDBJ databases">
        <title>Rudanella paleaurantiibacter sp. nov., isolated from sludge.</title>
        <authorList>
            <person name="Xu S.Q."/>
        </authorList>
    </citation>
    <scope>NUCLEOTIDE SEQUENCE [LARGE SCALE GENOMIC DNA]</scope>
    <source>
        <strain evidence="6 7">HX-22-17</strain>
    </source>
</reference>
<dbReference type="InterPro" id="IPR002692">
    <property type="entry name" value="S45"/>
</dbReference>
<feature type="active site" description="Nucleophile" evidence="4">
    <location>
        <position position="285"/>
    </location>
</feature>
<dbReference type="RefSeq" id="WP_152123294.1">
    <property type="nucleotide sequence ID" value="NZ_WELI01000002.1"/>
</dbReference>
<dbReference type="InterPro" id="IPR023343">
    <property type="entry name" value="Penicillin_amidase_dom1"/>
</dbReference>
<organism evidence="6 7">
    <name type="scientific">Rudanella paleaurantiibacter</name>
    <dbReference type="NCBI Taxonomy" id="2614655"/>
    <lineage>
        <taxon>Bacteria</taxon>
        <taxon>Pseudomonadati</taxon>
        <taxon>Bacteroidota</taxon>
        <taxon>Cytophagia</taxon>
        <taxon>Cytophagales</taxon>
        <taxon>Cytophagaceae</taxon>
        <taxon>Rudanella</taxon>
    </lineage>
</organism>
<dbReference type="PANTHER" id="PTHR34218:SF4">
    <property type="entry name" value="ACYL-HOMOSERINE LACTONE ACYLASE QUIP"/>
    <property type="match status" value="1"/>
</dbReference>
<proteinExistence type="inferred from homology"/>
<dbReference type="Gene3D" id="3.60.20.10">
    <property type="entry name" value="Glutamine Phosphoribosylpyrophosphate, subunit 1, domain 1"/>
    <property type="match status" value="1"/>
</dbReference>
<dbReference type="EMBL" id="WELI01000002">
    <property type="protein sequence ID" value="KAB7731697.1"/>
    <property type="molecule type" value="Genomic_DNA"/>
</dbReference>
<protein>
    <submittedName>
        <fullName evidence="6">Penicillin acylase family protein</fullName>
    </submittedName>
</protein>
<evidence type="ECO:0000256" key="3">
    <source>
        <dbReference type="ARBA" id="ARBA00023145"/>
    </source>
</evidence>
<evidence type="ECO:0000256" key="4">
    <source>
        <dbReference type="PIRSR" id="PIRSR001227-1"/>
    </source>
</evidence>
<evidence type="ECO:0000256" key="1">
    <source>
        <dbReference type="ARBA" id="ARBA00006586"/>
    </source>
</evidence>
<feature type="binding site" evidence="5">
    <location>
        <position position="357"/>
    </location>
    <ligand>
        <name>Ca(2+)</name>
        <dbReference type="ChEBI" id="CHEBI:29108"/>
    </ligand>
</feature>
<dbReference type="InterPro" id="IPR043146">
    <property type="entry name" value="Penicillin_amidase_N_B-knob"/>
</dbReference>
<dbReference type="Gene3D" id="1.10.1400.10">
    <property type="match status" value="1"/>
</dbReference>
<evidence type="ECO:0000256" key="5">
    <source>
        <dbReference type="PIRSR" id="PIRSR001227-2"/>
    </source>
</evidence>
<evidence type="ECO:0000313" key="7">
    <source>
        <dbReference type="Proteomes" id="UP000488299"/>
    </source>
</evidence>
<keyword evidence="7" id="KW-1185">Reference proteome</keyword>
<keyword evidence="2" id="KW-0378">Hydrolase</keyword>
<gene>
    <name evidence="6" type="ORF">F5984_05585</name>
</gene>
<comment type="similarity">
    <text evidence="1">Belongs to the peptidase S45 family.</text>
</comment>
<comment type="caution">
    <text evidence="6">The sequence shown here is derived from an EMBL/GenBank/DDBJ whole genome shotgun (WGS) entry which is preliminary data.</text>
</comment>
<keyword evidence="5" id="KW-0479">Metal-binding</keyword>
<dbReference type="GO" id="GO:0046872">
    <property type="term" value="F:metal ion binding"/>
    <property type="evidence" value="ECO:0007669"/>
    <property type="project" value="UniProtKB-KW"/>
</dbReference>
<dbReference type="GO" id="GO:0017000">
    <property type="term" value="P:antibiotic biosynthetic process"/>
    <property type="evidence" value="ECO:0007669"/>
    <property type="project" value="InterPro"/>
</dbReference>
<comment type="cofactor">
    <cofactor evidence="5">
        <name>Ca(2+)</name>
        <dbReference type="ChEBI" id="CHEBI:29108"/>
    </cofactor>
    <text evidence="5">Binds 1 Ca(2+) ion per dimer.</text>
</comment>
<evidence type="ECO:0000313" key="6">
    <source>
        <dbReference type="EMBL" id="KAB7731697.1"/>
    </source>
</evidence>
<dbReference type="Gene3D" id="1.10.439.10">
    <property type="entry name" value="Penicillin Amidohydrolase, domain 1"/>
    <property type="match status" value="1"/>
</dbReference>
<dbReference type="PIRSF" id="PIRSF001227">
    <property type="entry name" value="Pen_acylase"/>
    <property type="match status" value="1"/>
</dbReference>
<dbReference type="InterPro" id="IPR014395">
    <property type="entry name" value="Pen/GL7ACA/AHL_acylase"/>
</dbReference>
<dbReference type="PANTHER" id="PTHR34218">
    <property type="entry name" value="PEPTIDASE S45 PENICILLIN AMIDASE"/>
    <property type="match status" value="1"/>
</dbReference>
<accession>A0A7J5U1P3</accession>
<dbReference type="Proteomes" id="UP000488299">
    <property type="component" value="Unassembled WGS sequence"/>
</dbReference>
<dbReference type="AlphaFoldDB" id="A0A7J5U1P3"/>
<sequence length="818" mass="91078">MRVFRAILTCLLAVGLVWALNRPWGPAPAFGPFLSPFTGFWQNAEPASVAESEREVDVEGTTQPVTVRYDEYGVPHIFAQNDADAYFAQGFVTARDRLWQMEFQTHAAAGRLTEIVGERALELDRFNRRMGMGFGAERAVKMMLEDPTSRAVVEAYTAGINVYIAGLKPANYPIEYKMLGYAPEPWTPIKCAYLLKLMTSTLAMGADDLRMTNILRKYGPDVVADLFPDYPTLESPIIPEGTKWDFKPLPVPATPTDAAMQRQLLTLTARSFEAGLVQNNPAIGSNNWAVGAQKSATGYPILANDPHLTLSLPSIWYQVQLVTPTMNVCGVSLPGSPGVIIGFNQKVAWGVTNVGADVLDFYTIKFKDTTQSAYWHDNQWKPTTMRIERYKVKGKPDVLDTVRYTHHGPVVYATGEKALRPNIPTGHAARWIAHEAANDLRCFYLLNRANNYDDYRKALTYYAAPAQNFVFASVDKDIAISPNGKYPLKWKNQGKFILDGSNPAHDWQGWIPTDQNPLVKNPPRNFVSSANQFSTDRTYPYYLNWQFASAERGRRINERLTAMTNATADSLRMLQNDNLNLRATDALPTLLPLVQAQSLQGDARLAYDAVSKWSRRNDPDEIGPSVFTLWTEKLLETIWKDELDGGDTLPMRYPSFDRTLLMLQREPTARWFDNTATPARETINDVVTASFKAACDSLTRAHGPLSPAWAWAKHKSTDVRHLLPGVDAFSAMDVLNGGGGTVVNATTARTGPSWRMVVALGPKPQGYGVYPGGQSGNPGSPAYQNLIETWREGKLNELVYLQTATEQHPKVKQTLTLK</sequence>
<name>A0A7J5U1P3_9BACT</name>
<dbReference type="Pfam" id="PF01804">
    <property type="entry name" value="Penicil_amidase"/>
    <property type="match status" value="1"/>
</dbReference>
<evidence type="ECO:0000256" key="2">
    <source>
        <dbReference type="ARBA" id="ARBA00022801"/>
    </source>
</evidence>
<dbReference type="Gene3D" id="2.30.120.10">
    <property type="match status" value="1"/>
</dbReference>
<dbReference type="SUPFAM" id="SSF56235">
    <property type="entry name" value="N-terminal nucleophile aminohydrolases (Ntn hydrolases)"/>
    <property type="match status" value="1"/>
</dbReference>
<dbReference type="CDD" id="cd03747">
    <property type="entry name" value="Ntn_PGA_like"/>
    <property type="match status" value="1"/>
</dbReference>
<feature type="binding site" evidence="5">
    <location>
        <position position="360"/>
    </location>
    <ligand>
        <name>Ca(2+)</name>
        <dbReference type="ChEBI" id="CHEBI:29108"/>
    </ligand>
</feature>
<dbReference type="InterPro" id="IPR043147">
    <property type="entry name" value="Penicillin_amidase_A-knob"/>
</dbReference>
<dbReference type="GO" id="GO:0016811">
    <property type="term" value="F:hydrolase activity, acting on carbon-nitrogen (but not peptide) bonds, in linear amides"/>
    <property type="evidence" value="ECO:0007669"/>
    <property type="project" value="InterPro"/>
</dbReference>